<sequence>MRRAALLAGLCLAACTDAGLPDPTGGRATGQADRFSAIAAPDAVALLPSGVPASALRHGNDGCYYYETAAGMRPVRYDNDPEHYYCIG</sequence>
<dbReference type="Proteomes" id="UP000277498">
    <property type="component" value="Unassembled WGS sequence"/>
</dbReference>
<reference evidence="1 2" key="1">
    <citation type="submission" date="2018-11" db="EMBL/GenBank/DDBJ databases">
        <authorList>
            <person name="Criscuolo A."/>
        </authorList>
    </citation>
    <scope>NUCLEOTIDE SEQUENCE [LARGE SCALE GENOMIC DNA]</scope>
    <source>
        <strain evidence="1">ACIP111625</strain>
    </source>
</reference>
<dbReference type="RefSeq" id="WP_124087974.1">
    <property type="nucleotide sequence ID" value="NZ_UXAW01000090.1"/>
</dbReference>
<accession>A0A3P5XMJ3</accession>
<proteinExistence type="predicted"/>
<evidence type="ECO:0000313" key="1">
    <source>
        <dbReference type="EMBL" id="VDC32011.1"/>
    </source>
</evidence>
<dbReference type="AlphaFoldDB" id="A0A3P5XMJ3"/>
<organism evidence="1 2">
    <name type="scientific">Pseudogemmobacter humi</name>
    <dbReference type="NCBI Taxonomy" id="2483812"/>
    <lineage>
        <taxon>Bacteria</taxon>
        <taxon>Pseudomonadati</taxon>
        <taxon>Pseudomonadota</taxon>
        <taxon>Alphaproteobacteria</taxon>
        <taxon>Rhodobacterales</taxon>
        <taxon>Paracoccaceae</taxon>
        <taxon>Pseudogemmobacter</taxon>
    </lineage>
</organism>
<protein>
    <submittedName>
        <fullName evidence="1">Uncharacterized protein</fullName>
    </submittedName>
</protein>
<keyword evidence="2" id="KW-1185">Reference proteome</keyword>
<dbReference type="EMBL" id="UXAW01000090">
    <property type="protein sequence ID" value="VDC32011.1"/>
    <property type="molecule type" value="Genomic_DNA"/>
</dbReference>
<gene>
    <name evidence="1" type="ORF">XINFAN_03271</name>
</gene>
<name>A0A3P5XMJ3_9RHOB</name>
<evidence type="ECO:0000313" key="2">
    <source>
        <dbReference type="Proteomes" id="UP000277498"/>
    </source>
</evidence>